<gene>
    <name evidence="1" type="ORF">B9Z65_2302</name>
</gene>
<name>A0A2P7ZAB5_9PEZI</name>
<reference evidence="1 2" key="1">
    <citation type="submission" date="2017-05" db="EMBL/GenBank/DDBJ databases">
        <title>Draft genome sequence of Elsinoe australis.</title>
        <authorList>
            <person name="Cheng Q."/>
        </authorList>
    </citation>
    <scope>NUCLEOTIDE SEQUENCE [LARGE SCALE GENOMIC DNA]</scope>
    <source>
        <strain evidence="1 2">NL1</strain>
    </source>
</reference>
<dbReference type="Proteomes" id="UP000243723">
    <property type="component" value="Unassembled WGS sequence"/>
</dbReference>
<comment type="caution">
    <text evidence="1">The sequence shown here is derived from an EMBL/GenBank/DDBJ whole genome shotgun (WGS) entry which is preliminary data.</text>
</comment>
<accession>A0A2P7ZAB5</accession>
<dbReference type="AlphaFoldDB" id="A0A2P7ZAB5"/>
<protein>
    <submittedName>
        <fullName evidence="1">Uncharacterized protein</fullName>
    </submittedName>
</protein>
<organism evidence="1 2">
    <name type="scientific">Elsinoe australis</name>
    <dbReference type="NCBI Taxonomy" id="40998"/>
    <lineage>
        <taxon>Eukaryota</taxon>
        <taxon>Fungi</taxon>
        <taxon>Dikarya</taxon>
        <taxon>Ascomycota</taxon>
        <taxon>Pezizomycotina</taxon>
        <taxon>Dothideomycetes</taxon>
        <taxon>Dothideomycetidae</taxon>
        <taxon>Myriangiales</taxon>
        <taxon>Elsinoaceae</taxon>
        <taxon>Elsinoe</taxon>
    </lineage>
</organism>
<keyword evidence="2" id="KW-1185">Reference proteome</keyword>
<dbReference type="EMBL" id="NHZQ01000251">
    <property type="protein sequence ID" value="PSK45162.1"/>
    <property type="molecule type" value="Genomic_DNA"/>
</dbReference>
<proteinExistence type="predicted"/>
<evidence type="ECO:0000313" key="2">
    <source>
        <dbReference type="Proteomes" id="UP000243723"/>
    </source>
</evidence>
<sequence>MAGIQNLSMKPMMLSATSDLVRKALHDALDESAYDGDNFFEPVKKAHFWEIKYEWRAKRERVHIPRAA</sequence>
<evidence type="ECO:0000313" key="1">
    <source>
        <dbReference type="EMBL" id="PSK45162.1"/>
    </source>
</evidence>